<keyword evidence="1" id="KW-0732">Signal</keyword>
<dbReference type="GO" id="GO:0003676">
    <property type="term" value="F:nucleic acid binding"/>
    <property type="evidence" value="ECO:0007669"/>
    <property type="project" value="InterPro"/>
</dbReference>
<feature type="chain" id="PRO_5035480961" description="DDE-1 domain-containing protein" evidence="1">
    <location>
        <begin position="20"/>
        <end position="171"/>
    </location>
</feature>
<dbReference type="OrthoDB" id="6781380at2759"/>
<evidence type="ECO:0000313" key="3">
    <source>
        <dbReference type="EMBL" id="KAF2904167.1"/>
    </source>
</evidence>
<reference evidence="3" key="1">
    <citation type="submission" date="2019-08" db="EMBL/GenBank/DDBJ databases">
        <title>The genome of the North American firefly Photinus pyralis.</title>
        <authorList>
            <consortium name="Photinus pyralis genome working group"/>
            <person name="Fallon T.R."/>
            <person name="Sander Lower S.E."/>
            <person name="Weng J.-K."/>
        </authorList>
    </citation>
    <scope>NUCLEOTIDE SEQUENCE</scope>
    <source>
        <strain evidence="3">TRF0915ILg1</strain>
        <tissue evidence="3">Whole body</tissue>
    </source>
</reference>
<proteinExistence type="predicted"/>
<gene>
    <name evidence="3" type="ORF">ILUMI_02006</name>
</gene>
<accession>A0A8K0GJP1</accession>
<organism evidence="3 4">
    <name type="scientific">Ignelater luminosus</name>
    <name type="common">Cucubano</name>
    <name type="synonym">Pyrophorus luminosus</name>
    <dbReference type="NCBI Taxonomy" id="2038154"/>
    <lineage>
        <taxon>Eukaryota</taxon>
        <taxon>Metazoa</taxon>
        <taxon>Ecdysozoa</taxon>
        <taxon>Arthropoda</taxon>
        <taxon>Hexapoda</taxon>
        <taxon>Insecta</taxon>
        <taxon>Pterygota</taxon>
        <taxon>Neoptera</taxon>
        <taxon>Endopterygota</taxon>
        <taxon>Coleoptera</taxon>
        <taxon>Polyphaga</taxon>
        <taxon>Elateriformia</taxon>
        <taxon>Elateroidea</taxon>
        <taxon>Elateridae</taxon>
        <taxon>Agrypninae</taxon>
        <taxon>Pyrophorini</taxon>
        <taxon>Ignelater</taxon>
    </lineage>
</organism>
<evidence type="ECO:0000256" key="1">
    <source>
        <dbReference type="SAM" id="SignalP"/>
    </source>
</evidence>
<keyword evidence="4" id="KW-1185">Reference proteome</keyword>
<feature type="domain" description="DDE-1" evidence="2">
    <location>
        <begin position="25"/>
        <end position="85"/>
    </location>
</feature>
<sequence>MKKFLPLLVNLVIATLSKATEKALQVKTCRMGDYPNTGYSSTPKGWMTLDVFSNWFENQFLKFIGNCKPIMLLFDGHTSHITPELMKFGLDYCQKQFSSSANETENYEEHSSDSDMDVSDEKLLSVSDSEGFREGFREGIKSTIRKTPNRIQLLQQQMNEGSTTTKADQKG</sequence>
<feature type="signal peptide" evidence="1">
    <location>
        <begin position="1"/>
        <end position="19"/>
    </location>
</feature>
<dbReference type="Pfam" id="PF03184">
    <property type="entry name" value="DDE_1"/>
    <property type="match status" value="1"/>
</dbReference>
<evidence type="ECO:0000313" key="4">
    <source>
        <dbReference type="Proteomes" id="UP000801492"/>
    </source>
</evidence>
<dbReference type="AlphaFoldDB" id="A0A8K0GJP1"/>
<name>A0A8K0GJP1_IGNLU</name>
<comment type="caution">
    <text evidence="3">The sequence shown here is derived from an EMBL/GenBank/DDBJ whole genome shotgun (WGS) entry which is preliminary data.</text>
</comment>
<dbReference type="InterPro" id="IPR004875">
    <property type="entry name" value="DDE_SF_endonuclease_dom"/>
</dbReference>
<dbReference type="Proteomes" id="UP000801492">
    <property type="component" value="Unassembled WGS sequence"/>
</dbReference>
<evidence type="ECO:0000259" key="2">
    <source>
        <dbReference type="Pfam" id="PF03184"/>
    </source>
</evidence>
<dbReference type="EMBL" id="VTPC01000828">
    <property type="protein sequence ID" value="KAF2904167.1"/>
    <property type="molecule type" value="Genomic_DNA"/>
</dbReference>
<protein>
    <recommendedName>
        <fullName evidence="2">DDE-1 domain-containing protein</fullName>
    </recommendedName>
</protein>